<dbReference type="PANTHER" id="PTHR37813:SF1">
    <property type="entry name" value="FELS-2 PROPHAGE PROTEIN"/>
    <property type="match status" value="1"/>
</dbReference>
<evidence type="ECO:0000313" key="4">
    <source>
        <dbReference type="Proteomes" id="UP000023566"/>
    </source>
</evidence>
<feature type="coiled-coil region" evidence="1">
    <location>
        <begin position="8"/>
        <end position="42"/>
    </location>
</feature>
<name>A0ABC9VGI4_9BACL</name>
<feature type="transmembrane region" description="Helical" evidence="2">
    <location>
        <begin position="452"/>
        <end position="481"/>
    </location>
</feature>
<keyword evidence="1" id="KW-0175">Coiled coil</keyword>
<keyword evidence="2" id="KW-0472">Membrane</keyword>
<dbReference type="Proteomes" id="UP000023566">
    <property type="component" value="Chromosome"/>
</dbReference>
<comment type="caution">
    <text evidence="3">The sequence shown here is derived from an EMBL/GenBank/DDBJ whole genome shotgun (WGS) entry which is preliminary data.</text>
</comment>
<dbReference type="EMBL" id="AOTZ01000004">
    <property type="protein sequence ID" value="EZP77630.1"/>
    <property type="molecule type" value="Genomic_DNA"/>
</dbReference>
<reference evidence="3 4" key="1">
    <citation type="journal article" date="2014" name="Appl. Microbiol. Biotechnol.">
        <title>Transformable facultative thermophile Geobacillus stearothermophilus NUB3621 as a host strain for metabolic engineering.</title>
        <authorList>
            <person name="Blanchard K."/>
            <person name="Robic S."/>
            <person name="Matsumura I."/>
        </authorList>
    </citation>
    <scope>NUCLEOTIDE SEQUENCE [LARGE SCALE GENOMIC DNA]</scope>
    <source>
        <strain evidence="3 4">NUB3621</strain>
    </source>
</reference>
<proteinExistence type="predicted"/>
<accession>A0ABC9VGI4</accession>
<feature type="transmembrane region" description="Helical" evidence="2">
    <location>
        <begin position="501"/>
        <end position="525"/>
    </location>
</feature>
<evidence type="ECO:0000256" key="2">
    <source>
        <dbReference type="SAM" id="Phobius"/>
    </source>
</evidence>
<feature type="coiled-coil region" evidence="1">
    <location>
        <begin position="322"/>
        <end position="353"/>
    </location>
</feature>
<keyword evidence="2" id="KW-0812">Transmembrane</keyword>
<dbReference type="AlphaFoldDB" id="A0ABC9VGI4"/>
<feature type="transmembrane region" description="Helical" evidence="2">
    <location>
        <begin position="406"/>
        <end position="431"/>
    </location>
</feature>
<evidence type="ECO:0000313" key="3">
    <source>
        <dbReference type="EMBL" id="EZP77630.1"/>
    </source>
</evidence>
<organism evidence="3 4">
    <name type="scientific">Parageobacillus genomosp. 1</name>
    <dbReference type="NCBI Taxonomy" id="1295642"/>
    <lineage>
        <taxon>Bacteria</taxon>
        <taxon>Bacillati</taxon>
        <taxon>Bacillota</taxon>
        <taxon>Bacilli</taxon>
        <taxon>Bacillales</taxon>
        <taxon>Anoxybacillaceae</taxon>
        <taxon>Parageobacillus</taxon>
    </lineage>
</organism>
<keyword evidence="2" id="KW-1133">Transmembrane helix</keyword>
<evidence type="ECO:0000256" key="1">
    <source>
        <dbReference type="SAM" id="Coils"/>
    </source>
</evidence>
<gene>
    <name evidence="3" type="ORF">H839_08354</name>
</gene>
<protein>
    <submittedName>
        <fullName evidence="3">Uncharacterized protein</fullName>
    </submittedName>
</protein>
<sequence>MAADGRIEIDTRLEKGNVEQELRELQKQFNEMHREMMKGQRQALLPYQKQILEVEKKFFELGQGLNTFSGTNRELMERIRQLGVEHKKATDNMIKNNHFLTQSYIRQAATFMNASTHAEKLHSIYQQTNPLLAKYTAGTLKAQAALQRFANSGSAAQIALEALGKNADPKKLQDFTRNLNQSLAQVPILALGAAAAFGLLTHAIAKAAKGPEVSKVTEKIKQALTEYRDTLRQRTQEIYDTWKLFEKAQVNAANPKTLLKNLQSQVKIMQQWLGDLQKLAKRGVDEGLIQELRKMGPAAAGEIHALTQMSDKELDKYVKLWKEKHSLAKTAALTELEQLKQKTKERIQALKDSLTPLGKSLERFKSTWAKALEPFVKTWGIIFSKIVDAATAIGELINKLNSISPVISTVIFSILYLTVAFTLLAIPMALVGKWMLGLRAIAFMFLKPMAALASLMGVSISIAFAWATALVAVGVALYLLWQHSETFRNAVITGWNMIKEAAVTIWNFILNEVLIPIWTALVQLGSQLFGQLKQFWDANGQQIMQIAQVIWSFVSNYVVSKITGLVALAKALFEILRSVVQSVWGSIKGIIQAAVGVILSIIGIFASLLAGNWRKLWENVKNLVQSAWKLIGNAVRVGIDAVLGLIRGLGRAIGGEFGRIAEKFYQAGKGFMEMLVKGIRSMIGSVTKTISSVAGKIRDFLPFSPAKVGPLSDLDKLDFAGPIRDSIMKGLPTVQASLNQMLQLPTMESQSAGTTPNFQITLNYHGNGTREDAQVMSDFLLNEIERRLGNRLSNNLRLIGVRT</sequence>
<keyword evidence="4" id="KW-1185">Reference proteome</keyword>
<dbReference type="PANTHER" id="PTHR37813">
    <property type="entry name" value="FELS-2 PROPHAGE PROTEIN"/>
    <property type="match status" value="1"/>
</dbReference>
<feature type="transmembrane region" description="Helical" evidence="2">
    <location>
        <begin position="589"/>
        <end position="611"/>
    </location>
</feature>
<dbReference type="RefSeq" id="WP_043904718.1">
    <property type="nucleotide sequence ID" value="NZ_CM002692.1"/>
</dbReference>